<reference evidence="3" key="2">
    <citation type="submission" date="2020-05" db="UniProtKB">
        <authorList>
            <consortium name="EnsemblMetazoa"/>
        </authorList>
    </citation>
    <scope>IDENTIFICATION</scope>
</reference>
<organism evidence="2">
    <name type="scientific">Anopheles sinensis</name>
    <name type="common">Mosquito</name>
    <dbReference type="NCBI Taxonomy" id="74873"/>
    <lineage>
        <taxon>Eukaryota</taxon>
        <taxon>Metazoa</taxon>
        <taxon>Ecdysozoa</taxon>
        <taxon>Arthropoda</taxon>
        <taxon>Hexapoda</taxon>
        <taxon>Insecta</taxon>
        <taxon>Pterygota</taxon>
        <taxon>Neoptera</taxon>
        <taxon>Endopterygota</taxon>
        <taxon>Diptera</taxon>
        <taxon>Nematocera</taxon>
        <taxon>Culicoidea</taxon>
        <taxon>Culicidae</taxon>
        <taxon>Anophelinae</taxon>
        <taxon>Anopheles</taxon>
    </lineage>
</organism>
<dbReference type="EMBL" id="ATLV01025073">
    <property type="status" value="NOT_ANNOTATED_CDS"/>
    <property type="molecule type" value="Genomic_DNA"/>
</dbReference>
<evidence type="ECO:0000313" key="4">
    <source>
        <dbReference type="Proteomes" id="UP000030765"/>
    </source>
</evidence>
<evidence type="ECO:0000256" key="1">
    <source>
        <dbReference type="SAM" id="MobiDB-lite"/>
    </source>
</evidence>
<name>A0A084WPE9_ANOSI</name>
<dbReference type="VEuPathDB" id="VectorBase:ASIC020310"/>
<dbReference type="EMBL" id="KE525369">
    <property type="protein sequence ID" value="KFB52093.1"/>
    <property type="molecule type" value="Genomic_DNA"/>
</dbReference>
<accession>A0A084WPE9</accession>
<dbReference type="EnsemblMetazoa" id="ASIC020310-RA">
    <property type="protein sequence ID" value="ASIC020310-PA"/>
    <property type="gene ID" value="ASIC020310"/>
</dbReference>
<feature type="region of interest" description="Disordered" evidence="1">
    <location>
        <begin position="1"/>
        <end position="28"/>
    </location>
</feature>
<proteinExistence type="predicted"/>
<reference evidence="2 4" key="1">
    <citation type="journal article" date="2014" name="BMC Genomics">
        <title>Genome sequence of Anopheles sinensis provides insight into genetics basis of mosquito competence for malaria parasites.</title>
        <authorList>
            <person name="Zhou D."/>
            <person name="Zhang D."/>
            <person name="Ding G."/>
            <person name="Shi L."/>
            <person name="Hou Q."/>
            <person name="Ye Y."/>
            <person name="Xu Y."/>
            <person name="Zhou H."/>
            <person name="Xiong C."/>
            <person name="Li S."/>
            <person name="Yu J."/>
            <person name="Hong S."/>
            <person name="Yu X."/>
            <person name="Zou P."/>
            <person name="Chen C."/>
            <person name="Chang X."/>
            <person name="Wang W."/>
            <person name="Lv Y."/>
            <person name="Sun Y."/>
            <person name="Ma L."/>
            <person name="Shen B."/>
            <person name="Zhu C."/>
        </authorList>
    </citation>
    <scope>NUCLEOTIDE SEQUENCE [LARGE SCALE GENOMIC DNA]</scope>
</reference>
<dbReference type="AlphaFoldDB" id="A0A084WPE9"/>
<sequence length="90" mass="9758">MAMKHGDVSPSGAASMPASVSERQRCRHPMPGPICEAVKVSRKGTIWQLNVGTDARPAYPAPITMGEFRSRVLSHQQCSTCSVPTQYSEI</sequence>
<protein>
    <submittedName>
        <fullName evidence="2 3">Type IV pilus assembly PilZ</fullName>
    </submittedName>
</protein>
<evidence type="ECO:0000313" key="2">
    <source>
        <dbReference type="EMBL" id="KFB52093.1"/>
    </source>
</evidence>
<keyword evidence="4" id="KW-1185">Reference proteome</keyword>
<gene>
    <name evidence="2" type="ORF">ZHAS_00020310</name>
</gene>
<dbReference type="Proteomes" id="UP000030765">
    <property type="component" value="Unassembled WGS sequence"/>
</dbReference>
<evidence type="ECO:0000313" key="3">
    <source>
        <dbReference type="EnsemblMetazoa" id="ASIC020310-PA"/>
    </source>
</evidence>